<dbReference type="AlphaFoldDB" id="A0AA87UT20"/>
<dbReference type="InterPro" id="IPR045584">
    <property type="entry name" value="Pilin-like"/>
</dbReference>
<name>A0AA87UT20_9MICO</name>
<dbReference type="RefSeq" id="WP_186808243.1">
    <property type="nucleotide sequence ID" value="NZ_BJUU01000017.1"/>
</dbReference>
<dbReference type="SUPFAM" id="SSF49452">
    <property type="entry name" value="Starch-binding domain-like"/>
    <property type="match status" value="1"/>
</dbReference>
<dbReference type="EMBL" id="BJUU01000017">
    <property type="protein sequence ID" value="GEK81000.1"/>
    <property type="molecule type" value="Genomic_DNA"/>
</dbReference>
<dbReference type="Pfam" id="PF13620">
    <property type="entry name" value="CarboxypepD_reg"/>
    <property type="match status" value="1"/>
</dbReference>
<feature type="transmembrane region" description="Helical" evidence="1">
    <location>
        <begin position="6"/>
        <end position="28"/>
    </location>
</feature>
<evidence type="ECO:0000256" key="1">
    <source>
        <dbReference type="SAM" id="Phobius"/>
    </source>
</evidence>
<reference evidence="2 3" key="1">
    <citation type="submission" date="2019-07" db="EMBL/GenBank/DDBJ databases">
        <title>Whole genome shotgun sequence of Agrococcus baldri NBRC 103055.</title>
        <authorList>
            <person name="Hosoyama A."/>
            <person name="Uohara A."/>
            <person name="Ohji S."/>
            <person name="Ichikawa N."/>
        </authorList>
    </citation>
    <scope>NUCLEOTIDE SEQUENCE [LARGE SCALE GENOMIC DNA]</scope>
    <source>
        <strain evidence="2 3">NBRC 103055</strain>
    </source>
</reference>
<evidence type="ECO:0008006" key="4">
    <source>
        <dbReference type="Google" id="ProtNLM"/>
    </source>
</evidence>
<evidence type="ECO:0000313" key="3">
    <source>
        <dbReference type="Proteomes" id="UP000321749"/>
    </source>
</evidence>
<keyword evidence="1" id="KW-1133">Transmembrane helix</keyword>
<dbReference type="GO" id="GO:0030246">
    <property type="term" value="F:carbohydrate binding"/>
    <property type="evidence" value="ECO:0007669"/>
    <property type="project" value="InterPro"/>
</dbReference>
<dbReference type="Gene3D" id="2.60.40.1120">
    <property type="entry name" value="Carboxypeptidase-like, regulatory domain"/>
    <property type="match status" value="1"/>
</dbReference>
<dbReference type="InterPro" id="IPR013784">
    <property type="entry name" value="Carb-bd-like_fold"/>
</dbReference>
<protein>
    <recommendedName>
        <fullName evidence="4">Carboxypeptidase regulatory-like domain-containing protein</fullName>
    </recommendedName>
</protein>
<comment type="caution">
    <text evidence="2">The sequence shown here is derived from an EMBL/GenBank/DDBJ whole genome shotgun (WGS) entry which is preliminary data.</text>
</comment>
<proteinExistence type="predicted"/>
<evidence type="ECO:0000313" key="2">
    <source>
        <dbReference type="EMBL" id="GEK81000.1"/>
    </source>
</evidence>
<dbReference type="SUPFAM" id="SSF54523">
    <property type="entry name" value="Pili subunits"/>
    <property type="match status" value="1"/>
</dbReference>
<accession>A0AA87UT20</accession>
<dbReference type="Proteomes" id="UP000321749">
    <property type="component" value="Unassembled WGS sequence"/>
</dbReference>
<keyword evidence="1" id="KW-0472">Membrane</keyword>
<keyword evidence="3" id="KW-1185">Reference proteome</keyword>
<gene>
    <name evidence="2" type="ORF">ABA31_23510</name>
</gene>
<keyword evidence="1" id="KW-0812">Transmembrane</keyword>
<organism evidence="2 3">
    <name type="scientific">Agrococcus baldri</name>
    <dbReference type="NCBI Taxonomy" id="153730"/>
    <lineage>
        <taxon>Bacteria</taxon>
        <taxon>Bacillati</taxon>
        <taxon>Actinomycetota</taxon>
        <taxon>Actinomycetes</taxon>
        <taxon>Micrococcales</taxon>
        <taxon>Microbacteriaceae</taxon>
        <taxon>Agrococcus</taxon>
    </lineage>
</organism>
<sequence length="419" mass="43470">MTLVEVMVAMFVFAIISTLVLSSLLQIVSLTQHSRSQHAAANLAAAEIELALDTPDLFALLNETRDVTVNGTTFHVNRETAWVSDAGGVASCGGGGGSLRFKRVHVTVTWDGMRDSAEPVRSDTIINPAERINDPSKGTVLVSVIDSLGEGVSGASVRLAATSGGATIPAVTTDAQGCAYFLQVPTGTYDVSVSKTGYTGILVETPQQRDVSVQAGSSTTIGLQYDLAARFDITFAAGTTVRMPSSMPLSLLSTYGVRTITLPSANARQTIATHPRVSYRVAAGPFQQASGAECAAIDPTSWLEGTVGGEQLGPGAAPELSAEPGATAALDVPMGLVRVPNGITSLRAHSTTGRAEDPTCDATIQLSYSNVQRNDVIAVPFGTWRFTTAGGSSVSVELVSRGATVSSNTVTLDPREVAP</sequence>